<evidence type="ECO:0000256" key="8">
    <source>
        <dbReference type="ARBA" id="ARBA00049598"/>
    </source>
</evidence>
<dbReference type="FunFam" id="3.30.60.190:FF:000001">
    <property type="entry name" value="box C/D snoRNA protein 1"/>
    <property type="match status" value="1"/>
</dbReference>
<keyword evidence="2" id="KW-0690">Ribosome biogenesis</keyword>
<evidence type="ECO:0000256" key="6">
    <source>
        <dbReference type="ARBA" id="ARBA00022833"/>
    </source>
</evidence>
<keyword evidence="17" id="KW-1185">Reference proteome</keyword>
<comment type="subunit">
    <text evidence="10">Interacts with FBL, SNU13, NOP58, NUFIP1, RUVBL1, RUVBL2 and TAF9. Interacts (via HIT-type zinc finger) with the RUVBL1/RUVBL2 complex in the presence of ADP.</text>
</comment>
<proteinExistence type="inferred from homology"/>
<evidence type="ECO:0000256" key="3">
    <source>
        <dbReference type="ARBA" id="ARBA00022553"/>
    </source>
</evidence>
<dbReference type="GO" id="GO:0070761">
    <property type="term" value="C:pre-snoRNP complex"/>
    <property type="evidence" value="ECO:0007669"/>
    <property type="project" value="TreeGrafter"/>
</dbReference>
<accession>A0AAD9RRS8</accession>
<dbReference type="EMBL" id="JAIFRP010000026">
    <property type="protein sequence ID" value="KAK2584136.1"/>
    <property type="molecule type" value="Genomic_DNA"/>
</dbReference>
<dbReference type="Pfam" id="PF25790">
    <property type="entry name" value="BCD1"/>
    <property type="match status" value="1"/>
</dbReference>
<keyword evidence="4" id="KW-0479">Metal-binding</keyword>
<evidence type="ECO:0000256" key="7">
    <source>
        <dbReference type="ARBA" id="ARBA00022843"/>
    </source>
</evidence>
<dbReference type="Proteomes" id="UP001258017">
    <property type="component" value="Unassembled WGS sequence"/>
</dbReference>
<evidence type="ECO:0000313" key="16">
    <source>
        <dbReference type="EMBL" id="KAK2584136.1"/>
    </source>
</evidence>
<evidence type="ECO:0000256" key="10">
    <source>
        <dbReference type="ARBA" id="ARBA00061949"/>
    </source>
</evidence>
<organism evidence="16 17">
    <name type="scientific">Odynerus spinipes</name>
    <dbReference type="NCBI Taxonomy" id="1348599"/>
    <lineage>
        <taxon>Eukaryota</taxon>
        <taxon>Metazoa</taxon>
        <taxon>Ecdysozoa</taxon>
        <taxon>Arthropoda</taxon>
        <taxon>Hexapoda</taxon>
        <taxon>Insecta</taxon>
        <taxon>Pterygota</taxon>
        <taxon>Neoptera</taxon>
        <taxon>Endopterygota</taxon>
        <taxon>Hymenoptera</taxon>
        <taxon>Apocrita</taxon>
        <taxon>Aculeata</taxon>
        <taxon>Vespoidea</taxon>
        <taxon>Vespidae</taxon>
        <taxon>Eumeninae</taxon>
        <taxon>Odynerus</taxon>
    </lineage>
</organism>
<dbReference type="CDD" id="cd23023">
    <property type="entry name" value="zf-HIT_BCD1"/>
    <property type="match status" value="1"/>
</dbReference>
<evidence type="ECO:0000256" key="11">
    <source>
        <dbReference type="ARBA" id="ARBA00068630"/>
    </source>
</evidence>
<keyword evidence="1" id="KW-1017">Isopeptide bond</keyword>
<sequence length="347" mass="40776">MAAPDVKLEDCEVCGANKAKYTCPKCEVRTCCLTCVNIHKKELECDGIRDKIKFKPLPSFTDLDLLSDYRLLEDIGRSVDRLKMDPIKRCTRQTELPMHLNILRIGAYRRKINFHLMPQNFSRHKKNTTFLKWKTNELFWRIEWIFPQAENMTLTTERALETVRLSTLLENILYPLNMVEEKNNIEELNHKLSLNEKLQYYQAANLSGLKVLLKTEKISKSDNKFHELDVTLTLKENLENKTIIEFPTLYVILKDHIDMYEIVDTDDEEIFPKRNTGQKRKWSNIDKDKTNAQDINEPVNYFFNATFSDSDDESTSNNQSNTEDKMSRHNSNFTLPDYNELVKTKTE</sequence>
<dbReference type="GO" id="GO:0008270">
    <property type="term" value="F:zinc ion binding"/>
    <property type="evidence" value="ECO:0007669"/>
    <property type="project" value="UniProtKB-UniRule"/>
</dbReference>
<dbReference type="GO" id="GO:0000492">
    <property type="term" value="P:box C/D snoRNP assembly"/>
    <property type="evidence" value="ECO:0007669"/>
    <property type="project" value="TreeGrafter"/>
</dbReference>
<evidence type="ECO:0000256" key="4">
    <source>
        <dbReference type="ARBA" id="ARBA00022723"/>
    </source>
</evidence>
<reference evidence="16" key="1">
    <citation type="submission" date="2021-08" db="EMBL/GenBank/DDBJ databases">
        <authorList>
            <person name="Misof B."/>
            <person name="Oliver O."/>
            <person name="Podsiadlowski L."/>
            <person name="Donath A."/>
            <person name="Peters R."/>
            <person name="Mayer C."/>
            <person name="Rust J."/>
            <person name="Gunkel S."/>
            <person name="Lesny P."/>
            <person name="Martin S."/>
            <person name="Oeyen J.P."/>
            <person name="Petersen M."/>
            <person name="Panagiotis P."/>
            <person name="Wilbrandt J."/>
            <person name="Tanja T."/>
        </authorList>
    </citation>
    <scope>NUCLEOTIDE SEQUENCE</scope>
    <source>
        <strain evidence="16">GBR_01_08_01A</strain>
        <tissue evidence="16">Thorax + abdomen</tissue>
    </source>
</reference>
<keyword evidence="3" id="KW-0597">Phosphoprotein</keyword>
<feature type="region of interest" description="Disordered" evidence="14">
    <location>
        <begin position="307"/>
        <end position="347"/>
    </location>
</feature>
<dbReference type="InterPro" id="IPR007529">
    <property type="entry name" value="Znf_HIT"/>
</dbReference>
<dbReference type="AlphaFoldDB" id="A0AAD9RRS8"/>
<comment type="caution">
    <text evidence="16">The sequence shown here is derived from an EMBL/GenBank/DDBJ whole genome shotgun (WGS) entry which is preliminary data.</text>
</comment>
<dbReference type="GO" id="GO:0000463">
    <property type="term" value="P:maturation of LSU-rRNA from tricistronic rRNA transcript (SSU-rRNA, 5.8S rRNA, LSU-rRNA)"/>
    <property type="evidence" value="ECO:0007669"/>
    <property type="project" value="TreeGrafter"/>
</dbReference>
<evidence type="ECO:0000313" key="17">
    <source>
        <dbReference type="Proteomes" id="UP001258017"/>
    </source>
</evidence>
<comment type="function">
    <text evidence="8">Required for box C/D snoRNAs accumulation involved in snoRNA processing, snoRNA transport to the nucleolus and ribosome biogenesis.</text>
</comment>
<comment type="similarity">
    <text evidence="9">Belongs to the BCD1 family.</text>
</comment>
<evidence type="ECO:0000256" key="1">
    <source>
        <dbReference type="ARBA" id="ARBA00022499"/>
    </source>
</evidence>
<dbReference type="PANTHER" id="PTHR13483">
    <property type="entry name" value="BOX C_D SNORNA PROTEIN 1-RELATED"/>
    <property type="match status" value="1"/>
</dbReference>
<keyword evidence="7" id="KW-0832">Ubl conjugation</keyword>
<dbReference type="InterPro" id="IPR051639">
    <property type="entry name" value="BCD1"/>
</dbReference>
<evidence type="ECO:0000256" key="13">
    <source>
        <dbReference type="PROSITE-ProRule" id="PRU00453"/>
    </source>
</evidence>
<reference evidence="16" key="2">
    <citation type="journal article" date="2023" name="Commun. Biol.">
        <title>Intrasexual cuticular hydrocarbon dimorphism in a wasp sheds light on hydrocarbon biosynthesis genes in Hymenoptera.</title>
        <authorList>
            <person name="Moris V.C."/>
            <person name="Podsiadlowski L."/>
            <person name="Martin S."/>
            <person name="Oeyen J.P."/>
            <person name="Donath A."/>
            <person name="Petersen M."/>
            <person name="Wilbrandt J."/>
            <person name="Misof B."/>
            <person name="Liedtke D."/>
            <person name="Thamm M."/>
            <person name="Scheiner R."/>
            <person name="Schmitt T."/>
            <person name="Niehuis O."/>
        </authorList>
    </citation>
    <scope>NUCLEOTIDE SEQUENCE</scope>
    <source>
        <strain evidence="16">GBR_01_08_01A</strain>
    </source>
</reference>
<dbReference type="PROSITE" id="PS51083">
    <property type="entry name" value="ZF_HIT"/>
    <property type="match status" value="1"/>
</dbReference>
<dbReference type="Gene3D" id="3.30.60.190">
    <property type="match status" value="1"/>
</dbReference>
<keyword evidence="5 13" id="KW-0863">Zinc-finger</keyword>
<dbReference type="InterPro" id="IPR057721">
    <property type="entry name" value="BCD1_alpha/beta"/>
</dbReference>
<dbReference type="PANTHER" id="PTHR13483:SF3">
    <property type="entry name" value="BOX C_D SNORNA PROTEIN 1"/>
    <property type="match status" value="1"/>
</dbReference>
<dbReference type="Pfam" id="PF04438">
    <property type="entry name" value="zf-HIT"/>
    <property type="match status" value="1"/>
</dbReference>
<evidence type="ECO:0000256" key="2">
    <source>
        <dbReference type="ARBA" id="ARBA00022517"/>
    </source>
</evidence>
<dbReference type="SUPFAM" id="SSF144232">
    <property type="entry name" value="HIT/MYND zinc finger-like"/>
    <property type="match status" value="1"/>
</dbReference>
<protein>
    <recommendedName>
        <fullName evidence="11">Box C/D snoRNA protein 1</fullName>
    </recommendedName>
    <alternativeName>
        <fullName evidence="12">Zinc finger HIT domain-containing protein 6</fullName>
    </alternativeName>
</protein>
<name>A0AAD9RRS8_9HYME</name>
<dbReference type="GO" id="GO:0048254">
    <property type="term" value="P:snoRNA localization"/>
    <property type="evidence" value="ECO:0007669"/>
    <property type="project" value="TreeGrafter"/>
</dbReference>
<evidence type="ECO:0000256" key="12">
    <source>
        <dbReference type="ARBA" id="ARBA00077531"/>
    </source>
</evidence>
<dbReference type="GO" id="GO:0005634">
    <property type="term" value="C:nucleus"/>
    <property type="evidence" value="ECO:0007669"/>
    <property type="project" value="TreeGrafter"/>
</dbReference>
<evidence type="ECO:0000256" key="5">
    <source>
        <dbReference type="ARBA" id="ARBA00022771"/>
    </source>
</evidence>
<gene>
    <name evidence="16" type="ORF">KPH14_006570</name>
</gene>
<feature type="domain" description="HIT-type" evidence="15">
    <location>
        <begin position="11"/>
        <end position="45"/>
    </location>
</feature>
<evidence type="ECO:0000256" key="14">
    <source>
        <dbReference type="SAM" id="MobiDB-lite"/>
    </source>
</evidence>
<evidence type="ECO:0000256" key="9">
    <source>
        <dbReference type="ARBA" id="ARBA00049654"/>
    </source>
</evidence>
<keyword evidence="6" id="KW-0862">Zinc</keyword>
<evidence type="ECO:0000259" key="15">
    <source>
        <dbReference type="PROSITE" id="PS51083"/>
    </source>
</evidence>